<proteinExistence type="predicted"/>
<dbReference type="EMBL" id="CP063989">
    <property type="protein sequence ID" value="QPL05985.1"/>
    <property type="molecule type" value="Genomic_DNA"/>
</dbReference>
<keyword evidence="3" id="KW-1185">Reference proteome</keyword>
<dbReference type="RefSeq" id="WP_166855173.1">
    <property type="nucleotide sequence ID" value="NZ_CP063989.1"/>
</dbReference>
<reference evidence="2 3" key="1">
    <citation type="submission" date="2020-11" db="EMBL/GenBank/DDBJ databases">
        <title>Actinomyces sp. ZJ750.</title>
        <authorList>
            <person name="Zhou J."/>
        </authorList>
    </citation>
    <scope>NUCLEOTIDE SEQUENCE [LARGE SCALE GENOMIC DNA]</scope>
    <source>
        <strain evidence="2 3">ZJ750</strain>
    </source>
</reference>
<name>A0A7T0LLP1_9ACTO</name>
<protein>
    <recommendedName>
        <fullName evidence="4">Tat pathway signal protein</fullName>
    </recommendedName>
</protein>
<dbReference type="Proteomes" id="UP000594637">
    <property type="component" value="Chromosome"/>
</dbReference>
<evidence type="ECO:0000256" key="1">
    <source>
        <dbReference type="SAM" id="SignalP"/>
    </source>
</evidence>
<keyword evidence="1" id="KW-0732">Signal</keyword>
<accession>A0A7T0LLP1</accession>
<feature type="chain" id="PRO_5039048431" description="Tat pathway signal protein" evidence="1">
    <location>
        <begin position="31"/>
        <end position="341"/>
    </location>
</feature>
<gene>
    <name evidence="2" type="ORF">ID810_03265</name>
</gene>
<dbReference type="AlphaFoldDB" id="A0A7T0LLP1"/>
<dbReference type="KEGG" id="arep:ID810_03265"/>
<dbReference type="PROSITE" id="PS51318">
    <property type="entry name" value="TAT"/>
    <property type="match status" value="1"/>
</dbReference>
<evidence type="ECO:0000313" key="2">
    <source>
        <dbReference type="EMBL" id="QPL05985.1"/>
    </source>
</evidence>
<organism evidence="2 3">
    <name type="scientific">Actinomyces respiraculi</name>
    <dbReference type="NCBI Taxonomy" id="2744574"/>
    <lineage>
        <taxon>Bacteria</taxon>
        <taxon>Bacillati</taxon>
        <taxon>Actinomycetota</taxon>
        <taxon>Actinomycetes</taxon>
        <taxon>Actinomycetales</taxon>
        <taxon>Actinomycetaceae</taxon>
        <taxon>Actinomyces</taxon>
    </lineage>
</organism>
<dbReference type="PROSITE" id="PS51257">
    <property type="entry name" value="PROKAR_LIPOPROTEIN"/>
    <property type="match status" value="1"/>
</dbReference>
<sequence length="341" mass="35056">MTSTRRTFITGAVAAAAAAALTACSRGLPAVTPPTAAPAHPVLDASRLVTVLERIEKGLGSADEAKDATLLAGYLTGPAERVRAKEYALATLAGDDTHIHRFTTEVQAGVVGLTSDFPRTAVVITQPAVGEPTYYLTLTQDAAREDYTLWSWTRLGDVEVPATPSASVGALEVTADGNPEAGEPASALLDQPSAVVEAYLDALNNPDGDNAAVFADDALRQRIASERATDLSGMGTVTVTAAAHEDGLRGLRTADGGAIFTAALTLTAEYRKTVAGSTLRLGGNVGRMLGDNTEIVGVVVAHYDAMVSFAIPSAATGGHSTVLGTDLVLTSVERDDSQAPA</sequence>
<feature type="signal peptide" evidence="1">
    <location>
        <begin position="1"/>
        <end position="30"/>
    </location>
</feature>
<evidence type="ECO:0008006" key="4">
    <source>
        <dbReference type="Google" id="ProtNLM"/>
    </source>
</evidence>
<dbReference type="InterPro" id="IPR006311">
    <property type="entry name" value="TAT_signal"/>
</dbReference>
<evidence type="ECO:0000313" key="3">
    <source>
        <dbReference type="Proteomes" id="UP000594637"/>
    </source>
</evidence>